<comment type="caution">
    <text evidence="3">The sequence shown here is derived from an EMBL/GenBank/DDBJ whole genome shotgun (WGS) entry which is preliminary data.</text>
</comment>
<evidence type="ECO:0008006" key="5">
    <source>
        <dbReference type="Google" id="ProtNLM"/>
    </source>
</evidence>
<organism evidence="3 4">
    <name type="scientific">Cardamine amara subsp. amara</name>
    <dbReference type="NCBI Taxonomy" id="228776"/>
    <lineage>
        <taxon>Eukaryota</taxon>
        <taxon>Viridiplantae</taxon>
        <taxon>Streptophyta</taxon>
        <taxon>Embryophyta</taxon>
        <taxon>Tracheophyta</taxon>
        <taxon>Spermatophyta</taxon>
        <taxon>Magnoliopsida</taxon>
        <taxon>eudicotyledons</taxon>
        <taxon>Gunneridae</taxon>
        <taxon>Pentapetalae</taxon>
        <taxon>rosids</taxon>
        <taxon>malvids</taxon>
        <taxon>Brassicales</taxon>
        <taxon>Brassicaceae</taxon>
        <taxon>Cardamineae</taxon>
        <taxon>Cardamine</taxon>
    </lineage>
</organism>
<name>A0ABD1BD33_CARAN</name>
<keyword evidence="4" id="KW-1185">Reference proteome</keyword>
<dbReference type="PANTHER" id="PTHR11922:SF1">
    <property type="entry name" value="ANTHRANILATE PHOSPHORIBOSYLTRANSFERASE"/>
    <property type="match status" value="1"/>
</dbReference>
<protein>
    <recommendedName>
        <fullName evidence="5">Anthranilate phosphoribosyltransferase</fullName>
    </recommendedName>
</protein>
<dbReference type="GO" id="GO:0016757">
    <property type="term" value="F:glycosyltransferase activity"/>
    <property type="evidence" value="ECO:0007669"/>
    <property type="project" value="UniProtKB-KW"/>
</dbReference>
<dbReference type="SUPFAM" id="SSF52418">
    <property type="entry name" value="Nucleoside phosphorylase/phosphoribosyltransferase catalytic domain"/>
    <property type="match status" value="1"/>
</dbReference>
<dbReference type="PANTHER" id="PTHR11922">
    <property type="entry name" value="GMP SYNTHASE-RELATED"/>
    <property type="match status" value="1"/>
</dbReference>
<accession>A0ABD1BD33</accession>
<sequence>MKALLNPQSLSSISSLQINRSLHFDGLSSSCLRFPLTDFGGLTRRRKLSAGLKIKAVLDSEMMEQLGLKESDIMNPALSSAYRRSVIPKPNPTVLDAQARVCTGPTQTKPLSEEQAFKVFDTILRSARGELKGEEPVSKAQLGAFFAAMTIRANAFPEETQWSEGEKRAMDVFWPLLVRALPPDVLFLADPEGSLLGTGNSVGPTFVGNETSEMRLVGALREILAGGHLGYEEVKGVLRDVLPLPMEGSLTSGVSESLLSAFLIGQRMNRETDRELKAYCLAFDDEHGPPPVADVKSLTHYGEPYDGNTRFFRSTLFVATVRSCYGESSLLHGVEWMPPKGGVTEEQMLKFMGANTNLSVQQAKVLIEDEKAGFAYLSLREARPSLYSLVEMREHIKKRPPLATTEKVQQFVRATGKEAIVAGFYHEGYEEPLLMLMRRRGVHSGLVVKGEEGALSMTTRVRAASASKGFPVNYCSGFRSLSSDTALEADGVSRQSFNLEVDARDYGFEPTESPRTDRSVSKNIELGLTALRGEKGAAYDRIVLNAGIVDHLLGSEGAEDVTVAMERAKEAIDSGKALKKLLNYIEISRKMK</sequence>
<evidence type="ECO:0000256" key="2">
    <source>
        <dbReference type="ARBA" id="ARBA00022679"/>
    </source>
</evidence>
<gene>
    <name evidence="3" type="ORF">V5N11_008840</name>
</gene>
<dbReference type="Proteomes" id="UP001558713">
    <property type="component" value="Unassembled WGS sequence"/>
</dbReference>
<dbReference type="Gene3D" id="3.40.1030.10">
    <property type="entry name" value="Nucleoside phosphorylase/phosphoribosyltransferase catalytic domain"/>
    <property type="match status" value="1"/>
</dbReference>
<dbReference type="FunFam" id="3.40.1030.10:FF:000005">
    <property type="entry name" value="Anthranilate phosphoribosyltransferase"/>
    <property type="match status" value="1"/>
</dbReference>
<proteinExistence type="predicted"/>
<dbReference type="InterPro" id="IPR035902">
    <property type="entry name" value="Nuc_phospho_transferase"/>
</dbReference>
<evidence type="ECO:0000256" key="1">
    <source>
        <dbReference type="ARBA" id="ARBA00022676"/>
    </source>
</evidence>
<evidence type="ECO:0000313" key="4">
    <source>
        <dbReference type="Proteomes" id="UP001558713"/>
    </source>
</evidence>
<reference evidence="3 4" key="1">
    <citation type="submission" date="2024-04" db="EMBL/GenBank/DDBJ databases">
        <title>Genome assembly C_amara_ONT_v2.</title>
        <authorList>
            <person name="Yant L."/>
            <person name="Moore C."/>
            <person name="Slenker M."/>
        </authorList>
    </citation>
    <scope>NUCLEOTIDE SEQUENCE [LARGE SCALE GENOMIC DNA]</scope>
    <source>
        <tissue evidence="3">Leaf</tissue>
    </source>
</reference>
<dbReference type="AlphaFoldDB" id="A0ABD1BD33"/>
<evidence type="ECO:0000313" key="3">
    <source>
        <dbReference type="EMBL" id="KAL1216472.1"/>
    </source>
</evidence>
<dbReference type="InterPro" id="IPR036320">
    <property type="entry name" value="Glycosyl_Trfase_fam3_N_dom_sf"/>
</dbReference>
<dbReference type="EMBL" id="JBANAX010000264">
    <property type="protein sequence ID" value="KAL1216472.1"/>
    <property type="molecule type" value="Genomic_DNA"/>
</dbReference>
<dbReference type="SUPFAM" id="SSF47648">
    <property type="entry name" value="Nucleoside phosphorylase/phosphoribosyltransferase N-terminal domain"/>
    <property type="match status" value="1"/>
</dbReference>
<keyword evidence="1" id="KW-0328">Glycosyltransferase</keyword>
<keyword evidence="2" id="KW-0808">Transferase</keyword>